<organism evidence="2 3">
    <name type="scientific">Dentipellis fragilis</name>
    <dbReference type="NCBI Taxonomy" id="205917"/>
    <lineage>
        <taxon>Eukaryota</taxon>
        <taxon>Fungi</taxon>
        <taxon>Dikarya</taxon>
        <taxon>Basidiomycota</taxon>
        <taxon>Agaricomycotina</taxon>
        <taxon>Agaricomycetes</taxon>
        <taxon>Russulales</taxon>
        <taxon>Hericiaceae</taxon>
        <taxon>Dentipellis</taxon>
    </lineage>
</organism>
<evidence type="ECO:0008006" key="4">
    <source>
        <dbReference type="Google" id="ProtNLM"/>
    </source>
</evidence>
<sequence length="516" mass="56857">MRLPRRTPWASLAEFDELCSWVYTDENDWDSKTLAVQRLSAWKAITTLPHALESLLALLVALLQDNAQQASTSSTSTLSLRQSYATAVIRLVNGLVDPLQVGAYARSISSIAAQLGLPAWLVELRHAATHEDLPSLELLRDAARESLAWLLHHYFIPTLNPSLQPQSQSQTHGPLRPLVPALKQYKTLQKLTTRDASLRTRYAADTTKLVRDVERWIAEARVAANIAAGEAEWAAGVGADEASDGEERKERWALERLCDALLEKGILVPMSRRKRAPVKGSLLPGQPSLALWTSLLEHLIAHHPMLPSVLLSRIITHLTAEQDALVLPTEEASTETTTPRPHQDPSYDICLASWAMWLMDTRDAEANGVPYRDHAFLLLANGLGPRLTEVTRTKSAALTLFDTLCASDPQFAAVKEVIVTDANSPSEVRQLHHDQFTLSISTNIGQQWDEKIINVMDERLKVLLSLPADEDASGSVTPAAEETPSAESAKSTEAHPPGWRLLTDSDGWKPCPIGIF</sequence>
<dbReference type="Proteomes" id="UP000298327">
    <property type="component" value="Unassembled WGS sequence"/>
</dbReference>
<gene>
    <name evidence="2" type="ORF">EVG20_g10753</name>
</gene>
<comment type="caution">
    <text evidence="2">The sequence shown here is derived from an EMBL/GenBank/DDBJ whole genome shotgun (WGS) entry which is preliminary data.</text>
</comment>
<dbReference type="GO" id="GO:0030687">
    <property type="term" value="C:preribosome, large subunit precursor"/>
    <property type="evidence" value="ECO:0007669"/>
    <property type="project" value="TreeGrafter"/>
</dbReference>
<dbReference type="OrthoDB" id="10263222at2759"/>
<reference evidence="2 3" key="1">
    <citation type="submission" date="2019-02" db="EMBL/GenBank/DDBJ databases">
        <title>Genome sequencing of the rare red list fungi Dentipellis fragilis.</title>
        <authorList>
            <person name="Buettner E."/>
            <person name="Kellner H."/>
        </authorList>
    </citation>
    <scope>NUCLEOTIDE SEQUENCE [LARGE SCALE GENOMIC DNA]</scope>
    <source>
        <strain evidence="2 3">DSM 105465</strain>
    </source>
</reference>
<evidence type="ECO:0000313" key="3">
    <source>
        <dbReference type="Proteomes" id="UP000298327"/>
    </source>
</evidence>
<feature type="region of interest" description="Disordered" evidence="1">
    <location>
        <begin position="470"/>
        <end position="505"/>
    </location>
</feature>
<dbReference type="PANTHER" id="PTHR15002:SF0">
    <property type="entry name" value="RIBOSOMAL BIOGENESIS PROTEIN LAS1L"/>
    <property type="match status" value="1"/>
</dbReference>
<dbReference type="GO" id="GO:0000470">
    <property type="term" value="P:maturation of LSU-rRNA"/>
    <property type="evidence" value="ECO:0007669"/>
    <property type="project" value="TreeGrafter"/>
</dbReference>
<dbReference type="EMBL" id="SEOQ01001392">
    <property type="protein sequence ID" value="TFY51986.1"/>
    <property type="molecule type" value="Genomic_DNA"/>
</dbReference>
<evidence type="ECO:0000313" key="2">
    <source>
        <dbReference type="EMBL" id="TFY51986.1"/>
    </source>
</evidence>
<evidence type="ECO:0000256" key="1">
    <source>
        <dbReference type="SAM" id="MobiDB-lite"/>
    </source>
</evidence>
<accession>A0A4Y9XPF6</accession>
<dbReference type="GO" id="GO:0000460">
    <property type="term" value="P:maturation of 5.8S rRNA"/>
    <property type="evidence" value="ECO:0007669"/>
    <property type="project" value="TreeGrafter"/>
</dbReference>
<protein>
    <recommendedName>
        <fullName evidence="4">Las1-domain-containing protein</fullName>
    </recommendedName>
</protein>
<proteinExistence type="predicted"/>
<feature type="compositionally biased region" description="Low complexity" evidence="1">
    <location>
        <begin position="477"/>
        <end position="491"/>
    </location>
</feature>
<dbReference type="GO" id="GO:0004519">
    <property type="term" value="F:endonuclease activity"/>
    <property type="evidence" value="ECO:0007669"/>
    <property type="project" value="InterPro"/>
</dbReference>
<name>A0A4Y9XPF6_9AGAM</name>
<dbReference type="Pfam" id="PF04031">
    <property type="entry name" value="Las1"/>
    <property type="match status" value="1"/>
</dbReference>
<dbReference type="InterPro" id="IPR007174">
    <property type="entry name" value="Las1"/>
</dbReference>
<dbReference type="PANTHER" id="PTHR15002">
    <property type="entry name" value="RIBOSOMAL BIOGENESIS PROTEIN LAS1L"/>
    <property type="match status" value="1"/>
</dbReference>
<dbReference type="GO" id="GO:0090730">
    <property type="term" value="C:Las1 complex"/>
    <property type="evidence" value="ECO:0007669"/>
    <property type="project" value="InterPro"/>
</dbReference>
<dbReference type="STRING" id="205917.A0A4Y9XPF6"/>
<keyword evidence="3" id="KW-1185">Reference proteome</keyword>
<dbReference type="AlphaFoldDB" id="A0A4Y9XPF6"/>